<reference evidence="2" key="1">
    <citation type="submission" date="2017-05" db="UniProtKB">
        <authorList>
            <consortium name="EnsemblMetazoa"/>
        </authorList>
    </citation>
    <scope>IDENTIFICATION</scope>
</reference>
<feature type="region of interest" description="Disordered" evidence="1">
    <location>
        <begin position="79"/>
        <end position="141"/>
    </location>
</feature>
<feature type="compositionally biased region" description="Basic and acidic residues" evidence="1">
    <location>
        <begin position="108"/>
        <end position="120"/>
    </location>
</feature>
<sequence>MSVEEGCTLWGSRVVIPPKQRKSIGKMIHVGRAIQSCDAESNPDDEPVLRSSRFANQNITAQSTSAVDIDAIGTKKKACKGKKGATSGKKSKFGDPESIRGVMPISHEVAEPNGPKDRQQKKGSSKITNKGSKTDCGSSNKKVLLEHVNKQSSLAERATKSSESQLDKDDVYFNFGRAILSDMHHSRQVDECIKEIVNEKAFLELGDSLVKAAHSDLVKENTLQLFKATLKNRLTGMDDILYVGAIDTVYKEFVRKLCNIRIKELTSTTRKKFASDKGNASTK</sequence>
<evidence type="ECO:0000313" key="2">
    <source>
        <dbReference type="EnsemblMetazoa" id="Aqu2.1.23267_001"/>
    </source>
</evidence>
<dbReference type="AlphaFoldDB" id="A0A1X7U5S4"/>
<organism evidence="2">
    <name type="scientific">Amphimedon queenslandica</name>
    <name type="common">Sponge</name>
    <dbReference type="NCBI Taxonomy" id="400682"/>
    <lineage>
        <taxon>Eukaryota</taxon>
        <taxon>Metazoa</taxon>
        <taxon>Porifera</taxon>
        <taxon>Demospongiae</taxon>
        <taxon>Heteroscleromorpha</taxon>
        <taxon>Haplosclerida</taxon>
        <taxon>Niphatidae</taxon>
        <taxon>Amphimedon</taxon>
    </lineage>
</organism>
<feature type="compositionally biased region" description="Polar residues" evidence="1">
    <location>
        <begin position="125"/>
        <end position="141"/>
    </location>
</feature>
<dbReference type="EnsemblMetazoa" id="Aqu2.1.23267_001">
    <property type="protein sequence ID" value="Aqu2.1.23267_001"/>
    <property type="gene ID" value="Aqu2.1.23267"/>
</dbReference>
<proteinExistence type="predicted"/>
<name>A0A1X7U5S4_AMPQE</name>
<dbReference type="InParanoid" id="A0A1X7U5S4"/>
<evidence type="ECO:0000256" key="1">
    <source>
        <dbReference type="SAM" id="MobiDB-lite"/>
    </source>
</evidence>
<protein>
    <submittedName>
        <fullName evidence="2">Uncharacterized protein</fullName>
    </submittedName>
</protein>
<accession>A0A1X7U5S4</accession>